<name>A0A1J4K5W0_9EUKA</name>
<evidence type="ECO:0000256" key="1">
    <source>
        <dbReference type="ARBA" id="ARBA00004141"/>
    </source>
</evidence>
<feature type="transmembrane region" description="Helical" evidence="8">
    <location>
        <begin position="380"/>
        <end position="404"/>
    </location>
</feature>
<evidence type="ECO:0000259" key="9">
    <source>
        <dbReference type="Pfam" id="PF01545"/>
    </source>
</evidence>
<reference evidence="10" key="1">
    <citation type="submission" date="2016-10" db="EMBL/GenBank/DDBJ databases">
        <authorList>
            <person name="Benchimol M."/>
            <person name="Almeida L.G."/>
            <person name="Vasconcelos A.T."/>
            <person name="Perreira-Neves A."/>
            <person name="Rosa I.A."/>
            <person name="Tasca T."/>
            <person name="Bogo M.R."/>
            <person name="de Souza W."/>
        </authorList>
    </citation>
    <scope>NUCLEOTIDE SEQUENCE [LARGE SCALE GENOMIC DNA]</scope>
    <source>
        <strain evidence="10">K</strain>
    </source>
</reference>
<dbReference type="Pfam" id="PF01545">
    <property type="entry name" value="Cation_efflux"/>
    <property type="match status" value="1"/>
</dbReference>
<evidence type="ECO:0000256" key="3">
    <source>
        <dbReference type="ARBA" id="ARBA00022448"/>
    </source>
</evidence>
<dbReference type="EMBL" id="MLAK01000727">
    <property type="protein sequence ID" value="OHT06378.1"/>
    <property type="molecule type" value="Genomic_DNA"/>
</dbReference>
<dbReference type="NCBIfam" id="TIGR01297">
    <property type="entry name" value="CDF"/>
    <property type="match status" value="1"/>
</dbReference>
<keyword evidence="11" id="KW-1185">Reference proteome</keyword>
<dbReference type="Proteomes" id="UP000179807">
    <property type="component" value="Unassembled WGS sequence"/>
</dbReference>
<dbReference type="SUPFAM" id="SSF161111">
    <property type="entry name" value="Cation efflux protein transmembrane domain-like"/>
    <property type="match status" value="1"/>
</dbReference>
<dbReference type="RefSeq" id="XP_068359514.1">
    <property type="nucleotide sequence ID" value="XM_068492569.1"/>
</dbReference>
<organism evidence="10 11">
    <name type="scientific">Tritrichomonas foetus</name>
    <dbReference type="NCBI Taxonomy" id="1144522"/>
    <lineage>
        <taxon>Eukaryota</taxon>
        <taxon>Metamonada</taxon>
        <taxon>Parabasalia</taxon>
        <taxon>Tritrichomonadida</taxon>
        <taxon>Tritrichomonadidae</taxon>
        <taxon>Tritrichomonas</taxon>
    </lineage>
</organism>
<feature type="transmembrane region" description="Helical" evidence="8">
    <location>
        <begin position="210"/>
        <end position="229"/>
    </location>
</feature>
<feature type="transmembrane region" description="Helical" evidence="8">
    <location>
        <begin position="105"/>
        <end position="124"/>
    </location>
</feature>
<feature type="transmembrane region" description="Helical" evidence="8">
    <location>
        <begin position="18"/>
        <end position="35"/>
    </location>
</feature>
<accession>A0A1J4K5W0</accession>
<dbReference type="Gene3D" id="1.20.1510.10">
    <property type="entry name" value="Cation efflux protein transmembrane domain"/>
    <property type="match status" value="1"/>
</dbReference>
<dbReference type="GeneID" id="94827273"/>
<dbReference type="PANTHER" id="PTHR45755:SF4">
    <property type="entry name" value="ZINC TRANSPORTER 7"/>
    <property type="match status" value="1"/>
</dbReference>
<evidence type="ECO:0000256" key="5">
    <source>
        <dbReference type="ARBA" id="ARBA00022989"/>
    </source>
</evidence>
<evidence type="ECO:0000256" key="7">
    <source>
        <dbReference type="ARBA" id="ARBA00023136"/>
    </source>
</evidence>
<evidence type="ECO:0000256" key="8">
    <source>
        <dbReference type="SAM" id="Phobius"/>
    </source>
</evidence>
<keyword evidence="4 8" id="KW-0812">Transmembrane</keyword>
<dbReference type="GO" id="GO:0005385">
    <property type="term" value="F:zinc ion transmembrane transporter activity"/>
    <property type="evidence" value="ECO:0007669"/>
    <property type="project" value="InterPro"/>
</dbReference>
<dbReference type="GO" id="GO:0016020">
    <property type="term" value="C:membrane"/>
    <property type="evidence" value="ECO:0007669"/>
    <property type="project" value="UniProtKB-SubCell"/>
</dbReference>
<evidence type="ECO:0000256" key="6">
    <source>
        <dbReference type="ARBA" id="ARBA00023065"/>
    </source>
</evidence>
<keyword evidence="3" id="KW-0813">Transport</keyword>
<dbReference type="AlphaFoldDB" id="A0A1J4K5W0"/>
<comment type="subcellular location">
    <subcellularLocation>
        <location evidence="1">Membrane</location>
        <topology evidence="1">Multi-pass membrane protein</topology>
    </subcellularLocation>
</comment>
<dbReference type="InterPro" id="IPR002524">
    <property type="entry name" value="Cation_efflux"/>
</dbReference>
<feature type="transmembrane region" description="Helical" evidence="8">
    <location>
        <begin position="281"/>
        <end position="302"/>
    </location>
</feature>
<feature type="transmembrane region" description="Helical" evidence="8">
    <location>
        <begin position="72"/>
        <end position="93"/>
    </location>
</feature>
<feature type="domain" description="Cation efflux protein transmembrane" evidence="9">
    <location>
        <begin position="212"/>
        <end position="405"/>
    </location>
</feature>
<keyword evidence="7 8" id="KW-0472">Membrane</keyword>
<dbReference type="InterPro" id="IPR045316">
    <property type="entry name" value="Msc2-like"/>
</dbReference>
<feature type="transmembrane region" description="Helical" evidence="8">
    <location>
        <begin position="41"/>
        <end position="60"/>
    </location>
</feature>
<evidence type="ECO:0000313" key="10">
    <source>
        <dbReference type="EMBL" id="OHT06378.1"/>
    </source>
</evidence>
<comment type="similarity">
    <text evidence="2">Belongs to the cation diffusion facilitator (CDF) transporter (TC 2.A.4) family. SLC30A subfamily.</text>
</comment>
<feature type="transmembrane region" description="Helical" evidence="8">
    <location>
        <begin position="353"/>
        <end position="374"/>
    </location>
</feature>
<keyword evidence="6" id="KW-0406">Ion transport</keyword>
<feature type="transmembrane region" description="Helical" evidence="8">
    <location>
        <begin position="161"/>
        <end position="189"/>
    </location>
</feature>
<evidence type="ECO:0000256" key="4">
    <source>
        <dbReference type="ARBA" id="ARBA00022692"/>
    </source>
</evidence>
<comment type="caution">
    <text evidence="10">The sequence shown here is derived from an EMBL/GenBank/DDBJ whole genome shotgun (WGS) entry which is preliminary data.</text>
</comment>
<feature type="transmembrane region" description="Helical" evidence="8">
    <location>
        <begin position="131"/>
        <end position="155"/>
    </location>
</feature>
<keyword evidence="5 8" id="KW-1133">Transmembrane helix</keyword>
<proteinExistence type="inferred from homology"/>
<evidence type="ECO:0000313" key="11">
    <source>
        <dbReference type="Proteomes" id="UP000179807"/>
    </source>
</evidence>
<evidence type="ECO:0000256" key="2">
    <source>
        <dbReference type="ARBA" id="ARBA00008873"/>
    </source>
</evidence>
<sequence>MIFLRLLLKILRFPLRHLNLYFILLFWIFSNVRFYSGNIYFSILFAFLFHLPFFITNLPIKSHVLLFPSLTLLFTSISLTYLDMSFQAFLIFLQFDFIFQFKSGSLYSLIDILFEIFALFLSDFESDDLKYVILMIGLNFCSCYSICIATDFKLFNNTFNLFSSCLIALLHTSKGAPLNTVIFIFSLFLSLPHLPIPTPPQQLNLANVKCIFYILISLFTNIISMVVGLKYHNLSLVSDAMMSTCNCVAMGGEIVADVAARMKPTKKFSFGFKRGKVTCDFAVTVLLIYVSYDLIVQAITSILEPQIEIDASPILFFVSLLGFGLNLFGVFFLDTLNLTNCTCASDGNSMSVISDFMSSTAVVISAFLSVYYGINFIDPFVSILISLMILSISFSQMIELLNILMQRVPSNFDKDDFLNKINENSETDAVIYNSWSIDEETKIVTLKWPDQNRDDFELMMNNVTNMSKSNKLIDITCEVRCVLPSSV</sequence>
<dbReference type="VEuPathDB" id="TrichDB:TRFO_05574"/>
<protein>
    <recommendedName>
        <fullName evidence="9">Cation efflux protein transmembrane domain-containing protein</fullName>
    </recommendedName>
</protein>
<dbReference type="InterPro" id="IPR058533">
    <property type="entry name" value="Cation_efflux_TM"/>
</dbReference>
<dbReference type="GO" id="GO:0006882">
    <property type="term" value="P:intracellular zinc ion homeostasis"/>
    <property type="evidence" value="ECO:0007669"/>
    <property type="project" value="InterPro"/>
</dbReference>
<gene>
    <name evidence="10" type="ORF">TRFO_05574</name>
</gene>
<dbReference type="PANTHER" id="PTHR45755">
    <property type="match status" value="1"/>
</dbReference>
<dbReference type="InterPro" id="IPR027469">
    <property type="entry name" value="Cation_efflux_TMD_sf"/>
</dbReference>
<dbReference type="GO" id="GO:0005794">
    <property type="term" value="C:Golgi apparatus"/>
    <property type="evidence" value="ECO:0007669"/>
    <property type="project" value="TreeGrafter"/>
</dbReference>
<feature type="transmembrane region" description="Helical" evidence="8">
    <location>
        <begin position="314"/>
        <end position="333"/>
    </location>
</feature>